<evidence type="ECO:0008006" key="3">
    <source>
        <dbReference type="Google" id="ProtNLM"/>
    </source>
</evidence>
<dbReference type="Proteomes" id="UP001152755">
    <property type="component" value="Unassembled WGS sequence"/>
</dbReference>
<comment type="caution">
    <text evidence="1">The sequence shown here is derived from an EMBL/GenBank/DDBJ whole genome shotgun (WGS) entry which is preliminary data.</text>
</comment>
<keyword evidence="2" id="KW-1185">Reference proteome</keyword>
<sequence length="127" mass="13295">MRTTSLPARILGALTATYGVAVAAEPALLLRPTRLGEDRAHLILARLVGLRDTVSGLTMVVAPSPSALRVAVAVRVTSDLCDTVVLGVALRGRPQRSKTVAVTAGWALLCAASAWPLRSSTARGDRR</sequence>
<dbReference type="AlphaFoldDB" id="A0A9X4RGA5"/>
<dbReference type="RefSeq" id="WP_277832732.1">
    <property type="nucleotide sequence ID" value="NZ_JAAIVF010000003.1"/>
</dbReference>
<protein>
    <recommendedName>
        <fullName evidence="3">DUF4267 domain-containing protein</fullName>
    </recommendedName>
</protein>
<name>A0A9X4RGA5_9ACTN</name>
<gene>
    <name evidence="1" type="ORF">NVS88_04450</name>
</gene>
<organism evidence="1 2">
    <name type="scientific">Speluncibacter jeojiensis</name>
    <dbReference type="NCBI Taxonomy" id="2710754"/>
    <lineage>
        <taxon>Bacteria</taxon>
        <taxon>Bacillati</taxon>
        <taxon>Actinomycetota</taxon>
        <taxon>Actinomycetes</taxon>
        <taxon>Mycobacteriales</taxon>
        <taxon>Speluncibacteraceae</taxon>
        <taxon>Speluncibacter</taxon>
    </lineage>
</organism>
<dbReference type="EMBL" id="JANRHA010000002">
    <property type="protein sequence ID" value="MDG3013806.1"/>
    <property type="molecule type" value="Genomic_DNA"/>
</dbReference>
<accession>A0A9X4RGA5</accession>
<reference evidence="1" key="1">
    <citation type="submission" date="2022-08" db="EMBL/GenBank/DDBJ databases">
        <title>Genome analysis of Corynebacteriales strain.</title>
        <authorList>
            <person name="Lee S.D."/>
        </authorList>
    </citation>
    <scope>NUCLEOTIDE SEQUENCE</scope>
    <source>
        <strain evidence="1">D3-21</strain>
    </source>
</reference>
<proteinExistence type="predicted"/>
<evidence type="ECO:0000313" key="1">
    <source>
        <dbReference type="EMBL" id="MDG3013806.1"/>
    </source>
</evidence>
<evidence type="ECO:0000313" key="2">
    <source>
        <dbReference type="Proteomes" id="UP001152755"/>
    </source>
</evidence>